<dbReference type="SUPFAM" id="SSF75516">
    <property type="entry name" value="Pheromone-binding domain of LuxR-like quorum-sensing transcription factors"/>
    <property type="match status" value="1"/>
</dbReference>
<evidence type="ECO:0000313" key="6">
    <source>
        <dbReference type="Proteomes" id="UP001237292"/>
    </source>
</evidence>
<name>A0ABY9NDR1_9PSED</name>
<keyword evidence="2" id="KW-0238">DNA-binding</keyword>
<dbReference type="Pfam" id="PF00196">
    <property type="entry name" value="GerE"/>
    <property type="match status" value="1"/>
</dbReference>
<evidence type="ECO:0000313" key="5">
    <source>
        <dbReference type="EMBL" id="WMN16673.1"/>
    </source>
</evidence>
<keyword evidence="1" id="KW-0805">Transcription regulation</keyword>
<sequence length="242" mass="27568">MNTQLVSGRQVTDDEAELDYLLKNSFEKRLPPLDGCQYAYFTMHKGRQVKPLIFSSYPRRWLDIYKASNYHLIDPVINHGLKSIAPFSWREALESGKPGQGDKLFALSEKYRISTGFTFNLHDSNGLFAALSICNTELRADFDQVMTRHTAEIQMALIQFHNSLMDRFTPNELFPEKDDASLSNREMGVLQWVVKGKTYGEIAAIHAISVRTVKFHMSNIVHKLQVCNAKQAVYKAVSMGMV</sequence>
<evidence type="ECO:0000259" key="4">
    <source>
        <dbReference type="PROSITE" id="PS50043"/>
    </source>
</evidence>
<dbReference type="InterPro" id="IPR036388">
    <property type="entry name" value="WH-like_DNA-bd_sf"/>
</dbReference>
<evidence type="ECO:0000256" key="2">
    <source>
        <dbReference type="ARBA" id="ARBA00023125"/>
    </source>
</evidence>
<proteinExistence type="predicted"/>
<protein>
    <submittedName>
        <fullName evidence="5">LuxR family transcriptional regulator</fullName>
    </submittedName>
</protein>
<dbReference type="InterPro" id="IPR016032">
    <property type="entry name" value="Sig_transdc_resp-reg_C-effctor"/>
</dbReference>
<dbReference type="EMBL" id="CP133164">
    <property type="protein sequence ID" value="WMN16673.1"/>
    <property type="molecule type" value="Genomic_DNA"/>
</dbReference>
<dbReference type="InterPro" id="IPR005143">
    <property type="entry name" value="TF_LuxR_autoind-bd_dom"/>
</dbReference>
<keyword evidence="3" id="KW-0804">Transcription</keyword>
<dbReference type="SUPFAM" id="SSF46894">
    <property type="entry name" value="C-terminal effector domain of the bipartite response regulators"/>
    <property type="match status" value="1"/>
</dbReference>
<keyword evidence="6" id="KW-1185">Reference proteome</keyword>
<dbReference type="Gene3D" id="3.30.450.80">
    <property type="entry name" value="Transcription factor LuxR-like, autoinducer-binding domain"/>
    <property type="match status" value="1"/>
</dbReference>
<dbReference type="InterPro" id="IPR036693">
    <property type="entry name" value="TF_LuxR_autoind-bd_dom_sf"/>
</dbReference>
<feature type="domain" description="HTH luxR-type" evidence="4">
    <location>
        <begin position="175"/>
        <end position="240"/>
    </location>
</feature>
<dbReference type="CDD" id="cd06170">
    <property type="entry name" value="LuxR_C_like"/>
    <property type="match status" value="1"/>
</dbReference>
<evidence type="ECO:0000256" key="1">
    <source>
        <dbReference type="ARBA" id="ARBA00023015"/>
    </source>
</evidence>
<dbReference type="RefSeq" id="WP_085594983.1">
    <property type="nucleotide sequence ID" value="NZ_CP133164.1"/>
</dbReference>
<dbReference type="PANTHER" id="PTHR44688:SF16">
    <property type="entry name" value="DNA-BINDING TRANSCRIPTIONAL ACTIVATOR DEVR_DOSR"/>
    <property type="match status" value="1"/>
</dbReference>
<dbReference type="PRINTS" id="PR00038">
    <property type="entry name" value="HTHLUXR"/>
</dbReference>
<dbReference type="Proteomes" id="UP001237292">
    <property type="component" value="Chromosome"/>
</dbReference>
<organism evidence="5 6">
    <name type="scientific">Pseudomonas piscis</name>
    <dbReference type="NCBI Taxonomy" id="2614538"/>
    <lineage>
        <taxon>Bacteria</taxon>
        <taxon>Pseudomonadati</taxon>
        <taxon>Pseudomonadota</taxon>
        <taxon>Gammaproteobacteria</taxon>
        <taxon>Pseudomonadales</taxon>
        <taxon>Pseudomonadaceae</taxon>
        <taxon>Pseudomonas</taxon>
    </lineage>
</organism>
<dbReference type="Pfam" id="PF03472">
    <property type="entry name" value="Autoind_bind"/>
    <property type="match status" value="1"/>
</dbReference>
<accession>A0ABY9NDR1</accession>
<gene>
    <name evidence="5" type="ORF">QL104_25495</name>
</gene>
<dbReference type="PANTHER" id="PTHR44688">
    <property type="entry name" value="DNA-BINDING TRANSCRIPTIONAL ACTIVATOR DEVR_DOSR"/>
    <property type="match status" value="1"/>
</dbReference>
<dbReference type="Gene3D" id="1.10.10.10">
    <property type="entry name" value="Winged helix-like DNA-binding domain superfamily/Winged helix DNA-binding domain"/>
    <property type="match status" value="1"/>
</dbReference>
<dbReference type="SMART" id="SM00421">
    <property type="entry name" value="HTH_LUXR"/>
    <property type="match status" value="1"/>
</dbReference>
<evidence type="ECO:0000256" key="3">
    <source>
        <dbReference type="ARBA" id="ARBA00023163"/>
    </source>
</evidence>
<dbReference type="InterPro" id="IPR000792">
    <property type="entry name" value="Tscrpt_reg_LuxR_C"/>
</dbReference>
<reference evidence="5 6" key="1">
    <citation type="journal article" date="2023" name="Access Microbiol">
        <title>The genome of a steinernematid-associated Pseudomonas piscis bacterium encodes the biosynthesis of insect toxins.</title>
        <authorList>
            <person name="Awori R.M."/>
            <person name="Hendre P."/>
            <person name="Amugune N.O."/>
        </authorList>
    </citation>
    <scope>NUCLEOTIDE SEQUENCE [LARGE SCALE GENOMIC DNA]</scope>
    <source>
        <strain evidence="5 6">75</strain>
    </source>
</reference>
<dbReference type="PROSITE" id="PS50043">
    <property type="entry name" value="HTH_LUXR_2"/>
    <property type="match status" value="1"/>
</dbReference>